<dbReference type="Gene3D" id="1.10.1200.10">
    <property type="entry name" value="ACP-like"/>
    <property type="match status" value="1"/>
</dbReference>
<feature type="region of interest" description="N-terminal hotdog fold" evidence="7">
    <location>
        <begin position="725"/>
        <end position="837"/>
    </location>
</feature>
<dbReference type="InterPro" id="IPR020806">
    <property type="entry name" value="PKS_PP-bd"/>
</dbReference>
<dbReference type="Pfam" id="PF14765">
    <property type="entry name" value="PS-DH"/>
    <property type="match status" value="1"/>
</dbReference>
<dbReference type="InterPro" id="IPR049551">
    <property type="entry name" value="PKS_DH_C"/>
</dbReference>
<dbReference type="SMART" id="SM00823">
    <property type="entry name" value="PKS_PP"/>
    <property type="match status" value="1"/>
</dbReference>
<dbReference type="InterPro" id="IPR016039">
    <property type="entry name" value="Thiolase-like"/>
</dbReference>
<comment type="caution">
    <text evidence="12">The sequence shown here is derived from an EMBL/GenBank/DDBJ whole genome shotgun (WGS) entry which is preliminary data.</text>
</comment>
<dbReference type="InterPro" id="IPR020841">
    <property type="entry name" value="PKS_Beta-ketoAc_synthase_dom"/>
</dbReference>
<evidence type="ECO:0000256" key="6">
    <source>
        <dbReference type="ARBA" id="ARBA00023315"/>
    </source>
</evidence>
<dbReference type="Gene3D" id="3.40.366.10">
    <property type="entry name" value="Malonyl-Coenzyme A Acyl Carrier Protein, domain 2"/>
    <property type="match status" value="1"/>
</dbReference>
<dbReference type="InterPro" id="IPR020807">
    <property type="entry name" value="PKS_DH"/>
</dbReference>
<dbReference type="GO" id="GO:0006633">
    <property type="term" value="P:fatty acid biosynthetic process"/>
    <property type="evidence" value="ECO:0007669"/>
    <property type="project" value="InterPro"/>
</dbReference>
<dbReference type="InterPro" id="IPR049900">
    <property type="entry name" value="PKS_mFAS_DH"/>
</dbReference>
<evidence type="ECO:0000256" key="2">
    <source>
        <dbReference type="ARBA" id="ARBA00022450"/>
    </source>
</evidence>
<dbReference type="GO" id="GO:0031177">
    <property type="term" value="F:phosphopantetheine binding"/>
    <property type="evidence" value="ECO:0007669"/>
    <property type="project" value="InterPro"/>
</dbReference>
<evidence type="ECO:0000313" key="13">
    <source>
        <dbReference type="Proteomes" id="UP000095329"/>
    </source>
</evidence>
<dbReference type="Pfam" id="PF02801">
    <property type="entry name" value="Ketoacyl-synt_C"/>
    <property type="match status" value="2"/>
</dbReference>
<protein>
    <submittedName>
        <fullName evidence="12">Amino acid adenylation protein</fullName>
    </submittedName>
</protein>
<dbReference type="SUPFAM" id="SSF52151">
    <property type="entry name" value="FabD/lysophospholipase-like"/>
    <property type="match status" value="1"/>
</dbReference>
<organism evidence="12 13">
    <name type="scientific">Streptomyces thermolilacinus SPC6</name>
    <dbReference type="NCBI Taxonomy" id="1306406"/>
    <lineage>
        <taxon>Bacteria</taxon>
        <taxon>Bacillati</taxon>
        <taxon>Actinomycetota</taxon>
        <taxon>Actinomycetes</taxon>
        <taxon>Kitasatosporales</taxon>
        <taxon>Streptomycetaceae</taxon>
        <taxon>Streptomyces</taxon>
    </lineage>
</organism>
<dbReference type="CDD" id="cd00833">
    <property type="entry name" value="PKS"/>
    <property type="match status" value="2"/>
</dbReference>
<dbReference type="InterPro" id="IPR014030">
    <property type="entry name" value="Ketoacyl_synth_N"/>
</dbReference>
<feature type="region of interest" description="C-terminal hotdog fold" evidence="7">
    <location>
        <begin position="852"/>
        <end position="1001"/>
    </location>
</feature>
<sequence>MSELDTRIAVIGLAVRLPGAEDVADLTAMLGGDGVEVGEIPPSRWARHLYLGEAPHRGTHHRGAFLVDPFSFDHEAFGMTAEDAVLLDPQQRVMLEVGARALEDSGYLGARRRLDAGVFIGARMNAYGFDQGRGPVTPGLPGPAAHSPAEAAGPGPAALWGRSQNFMAAWLADRFDLAGPSLVVDTACSSSLSAVWLACQSLAAGSCELALVGAVDLLIDPLTFVLLSRTGALSPDGLCHTFDSRANGYVPGEGAAALVLKPMAAALRDGDLVLGAISGVAVNNDGRTMGVTTPNLEAQIDLLDKVYRTIDPATVQYVEAHGTGTAIGDPIEVRALTEVFGRHGVPRNSVALGSVKRRIGHLHSASGLAGLAKIIVSLREGTVPAVAVESPNPRLNLADSPFHLPGTTRPWPDVPVRRAAVSGFGFGGTNAHVVAEAVPAPARGAGTAPAGARQPVHVLTISADTAYGLRELCAQWVEFLPSLQDRPEELADVCATARLARPHRAERLAVVGEDAERLTAALRARLLATGGRGTPRATVPVRPEAAAAPPPWLTAIDRSTPAVHEVVRLFETATGTPLAAFSGELLRILSGVALAIALRDLGLPDDAVDLPPGWEAVRDFVRGGLPLERALGDVLRRDGAPAHDAGHPDTVGHDVGARLAGAHDERTAAAVLATIAAELFEAGRDIDWAAFQRTTGAAWSKRLLPVAQPRGRALDLAEPLRSAEPGSPAELVADDGPAGYTYARVFGPGEVPIAQHSVYRTLMLPGVAWFDFLREGAALRGEPFHGARDVLFHRPLIPTGARRVVGRVDGDGRFRVEDGETGDVFVTGRLAGTPLAGPVPRLPVGALLDDCAGSALHAGSGLYRWLRRIGYHHGRYYRNISWVASLPDGGTLARIEGPRQRELNPPGVQLFPGLLDSVTVAAIDPANPVFGTADASAFIPLSVGRVDVLGPLDDAAYVRTETAFWNDEACRVTQTVTDEAGTPLLVFGDMSSKRVPALAFREDTAAGAAPAAVPEVQAAPAAAPAPAVVPTAAVTVPAAAAPLPAEPAPAARPTAVTAPAAAAVRAAAVGSPSARALAWFLALTGTSEEHADTEFLSAGFDSVGLVALSERISREHDLSLYPTVFFEYPTPRQFADFLTEEAPELVERLPSPAVPEAPAVPGVPAAPAVQAPPVAPVTEAALEAPSGPQPPSPQSSQAPQPPRPPAPAARITAVPRQPGAAHEAASGGDGPATRPRDVAVVGAAVRLPTASTLTAFADLLVEGRDTVGPLPASRRGDASGPVPHASFLDRVDEFDPVPFRISAREAPLIDPQARIVYETIWEAMEDGGRGGARAHGDRTGLWIAYSHDHYHEERVRHGVPEGRGLGLEAMIANRLSYLMDWRGPSTLVNTLCSSSLVALHSALQHLRSGDIDTAVIGAVHAGISPEYFRSMGDMMALSPRHRSRAFDSAADGFVPGEGAVAVVLRRCDDALRDGDRIRGVVKGAAVNHGGRTTRYSAPSPRAQAEVITAALADAGVPVESIGLVEAHGTGTSLGDPIEVEGLTRAWRAVTDRSQFCAIGSLKSNVGHLEPAAGLAGLVKVLLSMERGVVPPSLHVVRPNDHIRFEDTPFYLAAGVKEWPRPESGPRRGAVSAFGMGGVNAHVIVEEPPAAPAREVVEQDSYLVRVDAADESAVRTLAGAYADALAAVDPDRVGDFAFTANTGRAESRFGTVVSGGDAGELAVALRDVASGTSAVTRKGGRSSAPVAFMFTGQGSQYTGMGQGLYRTEPAFRAALDECADLLAGQLEVPLLDLLFTDASGALGRTAFAQVGIVAVQVALVRWLESVGVAADVVVGHSLGELTAAWAAGVVGLEDLLRLAVVRGGLMESQPGRGAMAAVHGDADAVVGVLPRFPGVEVAAFNSPRAVTVSGPADAVARFCEESGLRSRPLVVSHAFHSALMDGAVAPFAEAVSGAVLSAPRVAFVSSVSGGWHSAESAVDPGHWARGIREPVRFSEAVALLGGVGAGVVWEIGPQPQLTSLARASWRGEQPVWLTTLRQGRADQAEVHAALAAYADTASGAVDWAGVHAGKGHRTITLPTYPFNRQRYWISPPPPTPGTTTAPNHARDPNHPQDGQHQHHRNERHQHHG</sequence>
<accession>A0A1D3DNW8</accession>
<evidence type="ECO:0000256" key="4">
    <source>
        <dbReference type="ARBA" id="ARBA00022679"/>
    </source>
</evidence>
<gene>
    <name evidence="12" type="ORF">J116_005515</name>
</gene>
<evidence type="ECO:0000256" key="3">
    <source>
        <dbReference type="ARBA" id="ARBA00022553"/>
    </source>
</evidence>
<dbReference type="SMART" id="SM00825">
    <property type="entry name" value="PKS_KS"/>
    <property type="match status" value="2"/>
</dbReference>
<dbReference type="InterPro" id="IPR006162">
    <property type="entry name" value="Ppantetheine_attach_site"/>
</dbReference>
<dbReference type="SUPFAM" id="SSF55048">
    <property type="entry name" value="Probable ACP-binding domain of malonyl-CoA ACP transacylase"/>
    <property type="match status" value="1"/>
</dbReference>
<dbReference type="EMBL" id="ASHX02000001">
    <property type="protein sequence ID" value="OEJ94010.1"/>
    <property type="molecule type" value="Genomic_DNA"/>
</dbReference>
<dbReference type="SUPFAM" id="SSF47336">
    <property type="entry name" value="ACP-like"/>
    <property type="match status" value="1"/>
</dbReference>
<feature type="active site" description="Proton donor; for dehydratase activity" evidence="7">
    <location>
        <position position="916"/>
    </location>
</feature>
<name>A0A1D3DNW8_9ACTN</name>
<dbReference type="Gene3D" id="3.40.47.10">
    <property type="match status" value="2"/>
</dbReference>
<dbReference type="GO" id="GO:0071770">
    <property type="term" value="P:DIM/DIP cell wall layer assembly"/>
    <property type="evidence" value="ECO:0007669"/>
    <property type="project" value="TreeGrafter"/>
</dbReference>
<dbReference type="InterPro" id="IPR016036">
    <property type="entry name" value="Malonyl_transacylase_ACP-bd"/>
</dbReference>
<dbReference type="SUPFAM" id="SSF53901">
    <property type="entry name" value="Thiolase-like"/>
    <property type="match status" value="2"/>
</dbReference>
<evidence type="ECO:0000259" key="11">
    <source>
        <dbReference type="PROSITE" id="PS52019"/>
    </source>
</evidence>
<feature type="region of interest" description="Disordered" evidence="8">
    <location>
        <begin position="2085"/>
        <end position="2127"/>
    </location>
</feature>
<feature type="compositionally biased region" description="Pro residues" evidence="8">
    <location>
        <begin position="1187"/>
        <end position="1207"/>
    </location>
</feature>
<dbReference type="GO" id="GO:0004315">
    <property type="term" value="F:3-oxoacyl-[acyl-carrier-protein] synthase activity"/>
    <property type="evidence" value="ECO:0007669"/>
    <property type="project" value="InterPro"/>
</dbReference>
<feature type="region of interest" description="Disordered" evidence="8">
    <location>
        <begin position="1181"/>
        <end position="1235"/>
    </location>
</feature>
<evidence type="ECO:0000259" key="9">
    <source>
        <dbReference type="PROSITE" id="PS50075"/>
    </source>
</evidence>
<evidence type="ECO:0000256" key="8">
    <source>
        <dbReference type="SAM" id="MobiDB-lite"/>
    </source>
</evidence>
<dbReference type="PANTHER" id="PTHR43775:SF37">
    <property type="entry name" value="SI:DKEY-61P9.11"/>
    <property type="match status" value="1"/>
</dbReference>
<dbReference type="PROSITE" id="PS50075">
    <property type="entry name" value="CARRIER"/>
    <property type="match status" value="1"/>
</dbReference>
<comment type="pathway">
    <text evidence="1">Antibiotic biosynthesis.</text>
</comment>
<dbReference type="PROSITE" id="PS52019">
    <property type="entry name" value="PKS_MFAS_DH"/>
    <property type="match status" value="1"/>
</dbReference>
<evidence type="ECO:0000313" key="12">
    <source>
        <dbReference type="EMBL" id="OEJ94010.1"/>
    </source>
</evidence>
<dbReference type="GO" id="GO:0005886">
    <property type="term" value="C:plasma membrane"/>
    <property type="evidence" value="ECO:0007669"/>
    <property type="project" value="TreeGrafter"/>
</dbReference>
<feature type="active site" description="Proton acceptor; for dehydratase activity" evidence="7">
    <location>
        <position position="756"/>
    </location>
</feature>
<dbReference type="InterPro" id="IPR014031">
    <property type="entry name" value="Ketoacyl_synth_C"/>
</dbReference>
<feature type="domain" description="Ketosynthase family 3 (KS3)" evidence="10">
    <location>
        <begin position="5"/>
        <end position="437"/>
    </location>
</feature>
<keyword evidence="4" id="KW-0808">Transferase</keyword>
<keyword evidence="5" id="KW-0045">Antibiotic biosynthesis</keyword>
<dbReference type="GO" id="GO:0004312">
    <property type="term" value="F:fatty acid synthase activity"/>
    <property type="evidence" value="ECO:0007669"/>
    <property type="project" value="TreeGrafter"/>
</dbReference>
<dbReference type="PROSITE" id="PS00606">
    <property type="entry name" value="KS3_1"/>
    <property type="match status" value="1"/>
</dbReference>
<dbReference type="SMART" id="SM00827">
    <property type="entry name" value="PKS_AT"/>
    <property type="match status" value="1"/>
</dbReference>
<dbReference type="Gene3D" id="3.10.129.110">
    <property type="entry name" value="Polyketide synthase dehydratase"/>
    <property type="match status" value="1"/>
</dbReference>
<dbReference type="GO" id="GO:0017000">
    <property type="term" value="P:antibiotic biosynthetic process"/>
    <property type="evidence" value="ECO:0007669"/>
    <property type="project" value="UniProtKB-KW"/>
</dbReference>
<feature type="domain" description="Ketosynthase family 3 (KS3)" evidence="10">
    <location>
        <begin position="1235"/>
        <end position="1646"/>
    </location>
</feature>
<feature type="compositionally biased region" description="Basic and acidic residues" evidence="8">
    <location>
        <begin position="2103"/>
        <end position="2115"/>
    </location>
</feature>
<dbReference type="InterPro" id="IPR016035">
    <property type="entry name" value="Acyl_Trfase/lysoPLipase"/>
</dbReference>
<dbReference type="Pfam" id="PF00698">
    <property type="entry name" value="Acyl_transf_1"/>
    <property type="match status" value="1"/>
</dbReference>
<evidence type="ECO:0000256" key="1">
    <source>
        <dbReference type="ARBA" id="ARBA00004792"/>
    </source>
</evidence>
<dbReference type="InterPro" id="IPR018201">
    <property type="entry name" value="Ketoacyl_synth_AS"/>
</dbReference>
<dbReference type="RefSeq" id="WP_023586091.1">
    <property type="nucleotide sequence ID" value="NZ_ASHX02000001.1"/>
</dbReference>
<dbReference type="Pfam" id="PF00550">
    <property type="entry name" value="PP-binding"/>
    <property type="match status" value="1"/>
</dbReference>
<dbReference type="OrthoDB" id="9778690at2"/>
<feature type="compositionally biased region" description="Basic residues" evidence="8">
    <location>
        <begin position="2116"/>
        <end position="2127"/>
    </location>
</feature>
<reference evidence="12 13" key="1">
    <citation type="journal article" date="2013" name="Genome Announc.">
        <title>Genome Sequence of Streptomyces violaceusniger Strain SPC6, a Halotolerant Streptomycete That Exhibits Rapid Growth and Development.</title>
        <authorList>
            <person name="Chen X."/>
            <person name="Zhang B."/>
            <person name="Zhang W."/>
            <person name="Wu X."/>
            <person name="Zhang M."/>
            <person name="Chen T."/>
            <person name="Liu G."/>
            <person name="Dyson P."/>
        </authorList>
    </citation>
    <scope>NUCLEOTIDE SEQUENCE [LARGE SCALE GENOMIC DNA]</scope>
    <source>
        <strain evidence="12 13">SPC6</strain>
    </source>
</reference>
<keyword evidence="6" id="KW-0012">Acyltransferase</keyword>
<keyword evidence="3" id="KW-0597">Phosphoprotein</keyword>
<dbReference type="GO" id="GO:0005737">
    <property type="term" value="C:cytoplasm"/>
    <property type="evidence" value="ECO:0007669"/>
    <property type="project" value="TreeGrafter"/>
</dbReference>
<proteinExistence type="predicted"/>
<dbReference type="STRING" id="1306406.J116_005515"/>
<dbReference type="PROSITE" id="PS52004">
    <property type="entry name" value="KS3_2"/>
    <property type="match status" value="2"/>
</dbReference>
<dbReference type="PROSITE" id="PS00012">
    <property type="entry name" value="PHOSPHOPANTETHEINE"/>
    <property type="match status" value="1"/>
</dbReference>
<keyword evidence="13" id="KW-1185">Reference proteome</keyword>
<dbReference type="InterPro" id="IPR050091">
    <property type="entry name" value="PKS_NRPS_Biosynth_Enz"/>
</dbReference>
<dbReference type="InterPro" id="IPR001227">
    <property type="entry name" value="Ac_transferase_dom_sf"/>
</dbReference>
<dbReference type="PANTHER" id="PTHR43775">
    <property type="entry name" value="FATTY ACID SYNTHASE"/>
    <property type="match status" value="1"/>
</dbReference>
<evidence type="ECO:0000256" key="5">
    <source>
        <dbReference type="ARBA" id="ARBA00023194"/>
    </source>
</evidence>
<dbReference type="Gene3D" id="3.30.70.3290">
    <property type="match status" value="2"/>
</dbReference>
<dbReference type="Pfam" id="PF16197">
    <property type="entry name" value="KAsynt_C_assoc"/>
    <property type="match status" value="2"/>
</dbReference>
<dbReference type="eggNOG" id="COG3321">
    <property type="taxonomic scope" value="Bacteria"/>
</dbReference>
<feature type="domain" description="Carrier" evidence="9">
    <location>
        <begin position="1067"/>
        <end position="1142"/>
    </location>
</feature>
<dbReference type="InterPro" id="IPR042104">
    <property type="entry name" value="PKS_dehydratase_sf"/>
</dbReference>
<dbReference type="Proteomes" id="UP000095329">
    <property type="component" value="Unassembled WGS sequence"/>
</dbReference>
<evidence type="ECO:0000256" key="7">
    <source>
        <dbReference type="PROSITE-ProRule" id="PRU01363"/>
    </source>
</evidence>
<dbReference type="SMART" id="SM00826">
    <property type="entry name" value="PKS_DH"/>
    <property type="match status" value="1"/>
</dbReference>
<dbReference type="InterPro" id="IPR036736">
    <property type="entry name" value="ACP-like_sf"/>
</dbReference>
<dbReference type="InterPro" id="IPR032821">
    <property type="entry name" value="PKS_assoc"/>
</dbReference>
<keyword evidence="2" id="KW-0596">Phosphopantetheine</keyword>
<feature type="domain" description="PKS/mFAS DH" evidence="11">
    <location>
        <begin position="725"/>
        <end position="1001"/>
    </location>
</feature>
<dbReference type="InterPro" id="IPR014043">
    <property type="entry name" value="Acyl_transferase_dom"/>
</dbReference>
<evidence type="ECO:0000259" key="10">
    <source>
        <dbReference type="PROSITE" id="PS52004"/>
    </source>
</evidence>
<dbReference type="InterPro" id="IPR009081">
    <property type="entry name" value="PP-bd_ACP"/>
</dbReference>
<dbReference type="Pfam" id="PF00109">
    <property type="entry name" value="ketoacyl-synt"/>
    <property type="match status" value="2"/>
</dbReference>